<organism evidence="2 3">
    <name type="scientific">Morus notabilis</name>
    <dbReference type="NCBI Taxonomy" id="981085"/>
    <lineage>
        <taxon>Eukaryota</taxon>
        <taxon>Viridiplantae</taxon>
        <taxon>Streptophyta</taxon>
        <taxon>Embryophyta</taxon>
        <taxon>Tracheophyta</taxon>
        <taxon>Spermatophyta</taxon>
        <taxon>Magnoliopsida</taxon>
        <taxon>eudicotyledons</taxon>
        <taxon>Gunneridae</taxon>
        <taxon>Pentapetalae</taxon>
        <taxon>rosids</taxon>
        <taxon>fabids</taxon>
        <taxon>Rosales</taxon>
        <taxon>Moraceae</taxon>
        <taxon>Moreae</taxon>
        <taxon>Morus</taxon>
    </lineage>
</organism>
<accession>W9QVD6</accession>
<evidence type="ECO:0000256" key="1">
    <source>
        <dbReference type="SAM" id="MobiDB-lite"/>
    </source>
</evidence>
<keyword evidence="3" id="KW-1185">Reference proteome</keyword>
<protein>
    <submittedName>
        <fullName evidence="2">Uncharacterized protein</fullName>
    </submittedName>
</protein>
<dbReference type="Proteomes" id="UP000030645">
    <property type="component" value="Unassembled WGS sequence"/>
</dbReference>
<reference evidence="3" key="1">
    <citation type="submission" date="2013-01" db="EMBL/GenBank/DDBJ databases">
        <title>Draft Genome Sequence of a Mulberry Tree, Morus notabilis C.K. Schneid.</title>
        <authorList>
            <person name="He N."/>
            <person name="Zhao S."/>
        </authorList>
    </citation>
    <scope>NUCLEOTIDE SEQUENCE</scope>
</reference>
<sequence>MEARGTVLVRPDPTPDSARPKPAKRPIKQPISFGPGAFHGPKREARDGPNGWPVTCLPFGLRRVQRLKTLKSGNSPPKSPINTP</sequence>
<evidence type="ECO:0000313" key="2">
    <source>
        <dbReference type="EMBL" id="EXB44172.1"/>
    </source>
</evidence>
<dbReference type="AlphaFoldDB" id="W9QVD6"/>
<gene>
    <name evidence="2" type="ORF">L484_010278</name>
</gene>
<feature type="region of interest" description="Disordered" evidence="1">
    <location>
        <begin position="1"/>
        <end position="51"/>
    </location>
</feature>
<evidence type="ECO:0000313" key="3">
    <source>
        <dbReference type="Proteomes" id="UP000030645"/>
    </source>
</evidence>
<name>W9QVD6_9ROSA</name>
<dbReference type="EMBL" id="KE343845">
    <property type="protein sequence ID" value="EXB44172.1"/>
    <property type="molecule type" value="Genomic_DNA"/>
</dbReference>
<proteinExistence type="predicted"/>